<dbReference type="EMBL" id="LCZI01000530">
    <property type="protein sequence ID" value="KKZ66091.1"/>
    <property type="molecule type" value="Genomic_DNA"/>
</dbReference>
<dbReference type="OrthoDB" id="19740at2759"/>
<keyword evidence="6" id="KW-0804">Transcription</keyword>
<evidence type="ECO:0000256" key="2">
    <source>
        <dbReference type="ARBA" id="ARBA00006918"/>
    </source>
</evidence>
<proteinExistence type="inferred from homology"/>
<feature type="compositionally biased region" description="Gly residues" evidence="9">
    <location>
        <begin position="597"/>
        <end position="607"/>
    </location>
</feature>
<evidence type="ECO:0000256" key="4">
    <source>
        <dbReference type="ARBA" id="ARBA00022853"/>
    </source>
</evidence>
<dbReference type="PROSITE" id="PS50090">
    <property type="entry name" value="MYB_LIKE"/>
    <property type="match status" value="1"/>
</dbReference>
<comment type="similarity">
    <text evidence="2">Belongs to the SWC4 family.</text>
</comment>
<feature type="region of interest" description="Disordered" evidence="9">
    <location>
        <begin position="95"/>
        <end position="123"/>
    </location>
</feature>
<evidence type="ECO:0000256" key="6">
    <source>
        <dbReference type="ARBA" id="ARBA00023163"/>
    </source>
</evidence>
<evidence type="ECO:0000256" key="1">
    <source>
        <dbReference type="ARBA" id="ARBA00004123"/>
    </source>
</evidence>
<dbReference type="GO" id="GO:0035267">
    <property type="term" value="C:NuA4 histone acetyltransferase complex"/>
    <property type="evidence" value="ECO:0007669"/>
    <property type="project" value="InterPro"/>
</dbReference>
<evidence type="ECO:0000256" key="9">
    <source>
        <dbReference type="SAM" id="MobiDB-lite"/>
    </source>
</evidence>
<dbReference type="GO" id="GO:0000812">
    <property type="term" value="C:Swr1 complex"/>
    <property type="evidence" value="ECO:0007669"/>
    <property type="project" value="TreeGrafter"/>
</dbReference>
<dbReference type="GO" id="GO:0008168">
    <property type="term" value="F:methyltransferase activity"/>
    <property type="evidence" value="ECO:0007669"/>
    <property type="project" value="UniProtKB-KW"/>
</dbReference>
<keyword evidence="7" id="KW-0539">Nucleus</keyword>
<sequence length="632" mass="70339">MAAADVRDMLDLPADGGQPRPHKKQKVVEKRPEGITRELFALLGERAPPIALNENKYKGRRKWVSKLKVRPWEMAPFENSARSDGLVLRHWQRKRAPVNEASSGETAAVDREDKKETEAAEQKPEDVYAFAKYNVKAQVPKRYTDDQYNRYLKSHNWSREETDYLMDLVEEYDLRWVVIVDRYEYPPNPPPTNGDSTALVTATRRRTMEEMKSRYYTVAANMLALEHPPSEMSEAEFNLHEKMMKYDPEQERARKDLATLQLNRSKDEVNEETLLLEELKRIVANEKNFIEERKELYARLEAPISTSNTTMYQSSQGLSQLLQSLLHADKSKKRRSLMGLETGTSSPASIPGTQQNLPQSARESRPETPAAPAPTPTTTKKAAASAAAQQPTIKTLTPAEEAKYGVTHHDRLTSGVQFRNDKAQKLTQAKSNIQSQKLAAALTELSIPPRLVMPTEKVCKEFEKLIYSVNLLLDVRKFAEKVEGEIRVLEAAKQDRERKEKERLEEEANSKAGGDSAGAGQGNENDKERGKSKEGAGGEGVGVGEDRKAAAARSAAADATTTTTNDAEVPATKRHDEARVIKTEADEGSKEARVEGAGAGVGTGTAGSGRSHKRSASVLSTVSDKSMKRQRK</sequence>
<evidence type="ECO:0000256" key="8">
    <source>
        <dbReference type="ARBA" id="ARBA00025264"/>
    </source>
</evidence>
<feature type="compositionally biased region" description="Basic and acidic residues" evidence="9">
    <location>
        <begin position="108"/>
        <end position="123"/>
    </location>
</feature>
<dbReference type="InterPro" id="IPR001005">
    <property type="entry name" value="SANT/Myb"/>
</dbReference>
<feature type="region of interest" description="Disordered" evidence="9">
    <location>
        <begin position="493"/>
        <end position="632"/>
    </location>
</feature>
<keyword evidence="5" id="KW-0805">Transcription regulation</keyword>
<evidence type="ECO:0000256" key="5">
    <source>
        <dbReference type="ARBA" id="ARBA00023015"/>
    </source>
</evidence>
<feature type="compositionally biased region" description="Polar residues" evidence="9">
    <location>
        <begin position="342"/>
        <end position="359"/>
    </location>
</feature>
<dbReference type="GO" id="GO:0003714">
    <property type="term" value="F:transcription corepressor activity"/>
    <property type="evidence" value="ECO:0007669"/>
    <property type="project" value="TreeGrafter"/>
</dbReference>
<feature type="compositionally biased region" description="Basic and acidic residues" evidence="9">
    <location>
        <begin position="571"/>
        <end position="594"/>
    </location>
</feature>
<keyword evidence="11" id="KW-0489">Methyltransferase</keyword>
<comment type="function">
    <text evidence="8">Component of the SWR1 complex which mediates the ATP-dependent exchange of histone H2A for the H2A variant HZT1 leading to transcriptional regulation of selected genes by chromatin remodeling. Component of the NuA4 histone acetyltransferase complex which is involved in transcriptional activation of selected genes principally by acetylation of nucleosomal histone H4 and H2A. The NuA4 complex is also involved in DNA repair.</text>
</comment>
<dbReference type="InterPro" id="IPR032563">
    <property type="entry name" value="DAMP1_SANT-like"/>
</dbReference>
<feature type="compositionally biased region" description="Basic and acidic residues" evidence="9">
    <location>
        <begin position="524"/>
        <end position="536"/>
    </location>
</feature>
<dbReference type="GO" id="GO:0032259">
    <property type="term" value="P:methylation"/>
    <property type="evidence" value="ECO:0007669"/>
    <property type="project" value="UniProtKB-KW"/>
</dbReference>
<dbReference type="Pfam" id="PF16282">
    <property type="entry name" value="SANT_DAMP1_like"/>
    <property type="match status" value="1"/>
</dbReference>
<dbReference type="PANTHER" id="PTHR12855:SF10">
    <property type="entry name" value="DNA METHYLTRANSFERASE 1-ASSOCIATED PROTEIN 1"/>
    <property type="match status" value="1"/>
</dbReference>
<feature type="region of interest" description="Disordered" evidence="9">
    <location>
        <begin position="1"/>
        <end position="31"/>
    </location>
</feature>
<organism evidence="11 12">
    <name type="scientific">[Emmonsia] crescens</name>
    <dbReference type="NCBI Taxonomy" id="73230"/>
    <lineage>
        <taxon>Eukaryota</taxon>
        <taxon>Fungi</taxon>
        <taxon>Dikarya</taxon>
        <taxon>Ascomycota</taxon>
        <taxon>Pezizomycotina</taxon>
        <taxon>Eurotiomycetes</taxon>
        <taxon>Eurotiomycetidae</taxon>
        <taxon>Onygenales</taxon>
        <taxon>Ajellomycetaceae</taxon>
        <taxon>Emergomyces</taxon>
    </lineage>
</organism>
<dbReference type="Proteomes" id="UP000034164">
    <property type="component" value="Unassembled WGS sequence"/>
</dbReference>
<feature type="compositionally biased region" description="Basic and acidic residues" evidence="9">
    <location>
        <begin position="1"/>
        <end position="10"/>
    </location>
</feature>
<dbReference type="VEuPathDB" id="FungiDB:EMCG_08156"/>
<keyword evidence="11" id="KW-0808">Transferase</keyword>
<feature type="compositionally biased region" description="Low complexity" evidence="9">
    <location>
        <begin position="551"/>
        <end position="570"/>
    </location>
</feature>
<evidence type="ECO:0000313" key="12">
    <source>
        <dbReference type="Proteomes" id="UP000034164"/>
    </source>
</evidence>
<evidence type="ECO:0000256" key="7">
    <source>
        <dbReference type="ARBA" id="ARBA00023242"/>
    </source>
</evidence>
<dbReference type="AlphaFoldDB" id="A0A0G2JAP5"/>
<feature type="compositionally biased region" description="Low complexity" evidence="9">
    <location>
        <begin position="376"/>
        <end position="392"/>
    </location>
</feature>
<dbReference type="Gene3D" id="1.10.10.60">
    <property type="entry name" value="Homeodomain-like"/>
    <property type="match status" value="1"/>
</dbReference>
<accession>A0A0G2JAP5</accession>
<evidence type="ECO:0000259" key="10">
    <source>
        <dbReference type="PROSITE" id="PS50090"/>
    </source>
</evidence>
<dbReference type="GO" id="GO:0006281">
    <property type="term" value="P:DNA repair"/>
    <property type="evidence" value="ECO:0007669"/>
    <property type="project" value="InterPro"/>
</dbReference>
<protein>
    <recommendedName>
        <fullName evidence="3">SWR1-complex protein 4</fullName>
    </recommendedName>
</protein>
<dbReference type="GO" id="GO:0000122">
    <property type="term" value="P:negative regulation of transcription by RNA polymerase II"/>
    <property type="evidence" value="ECO:0007669"/>
    <property type="project" value="TreeGrafter"/>
</dbReference>
<name>A0A0G2JAP5_9EURO</name>
<keyword evidence="4" id="KW-0156">Chromatin regulator</keyword>
<feature type="domain" description="Myb-like" evidence="10">
    <location>
        <begin position="149"/>
        <end position="219"/>
    </location>
</feature>
<evidence type="ECO:0000256" key="3">
    <source>
        <dbReference type="ARBA" id="ARBA00019132"/>
    </source>
</evidence>
<evidence type="ECO:0000313" key="11">
    <source>
        <dbReference type="EMBL" id="KKZ66091.1"/>
    </source>
</evidence>
<reference evidence="12" key="1">
    <citation type="journal article" date="2015" name="PLoS Genet.">
        <title>The dynamic genome and transcriptome of the human fungal pathogen Blastomyces and close relative Emmonsia.</title>
        <authorList>
            <person name="Munoz J.F."/>
            <person name="Gauthier G.M."/>
            <person name="Desjardins C.A."/>
            <person name="Gallo J.E."/>
            <person name="Holder J."/>
            <person name="Sullivan T.D."/>
            <person name="Marty A.J."/>
            <person name="Carmen J.C."/>
            <person name="Chen Z."/>
            <person name="Ding L."/>
            <person name="Gujja S."/>
            <person name="Magrini V."/>
            <person name="Misas E."/>
            <person name="Mitreva M."/>
            <person name="Priest M."/>
            <person name="Saif S."/>
            <person name="Whiston E.A."/>
            <person name="Young S."/>
            <person name="Zeng Q."/>
            <person name="Goldman W.E."/>
            <person name="Mardis E.R."/>
            <person name="Taylor J.W."/>
            <person name="McEwen J.G."/>
            <person name="Clay O.K."/>
            <person name="Klein B.S."/>
            <person name="Cuomo C.A."/>
        </authorList>
    </citation>
    <scope>NUCLEOTIDE SEQUENCE [LARGE SCALE GENOMIC DNA]</scope>
    <source>
        <strain evidence="12">UAMH 3008</strain>
    </source>
</reference>
<dbReference type="GO" id="GO:0006338">
    <property type="term" value="P:chromatin remodeling"/>
    <property type="evidence" value="ECO:0007669"/>
    <property type="project" value="InterPro"/>
</dbReference>
<dbReference type="SMART" id="SM00717">
    <property type="entry name" value="SANT"/>
    <property type="match status" value="1"/>
</dbReference>
<dbReference type="PANTHER" id="PTHR12855">
    <property type="entry name" value="DNA METHYLTRANSFERASE 1-ASSOCIATED PROTEIN 1 FAMILY MEMBER"/>
    <property type="match status" value="1"/>
</dbReference>
<gene>
    <name evidence="11" type="ORF">EMCG_08156</name>
</gene>
<feature type="region of interest" description="Disordered" evidence="9">
    <location>
        <begin position="340"/>
        <end position="401"/>
    </location>
</feature>
<dbReference type="InterPro" id="IPR027109">
    <property type="entry name" value="Swc4/Dmap1"/>
</dbReference>
<comment type="subcellular location">
    <subcellularLocation>
        <location evidence="1">Nucleus</location>
    </subcellularLocation>
</comment>
<comment type="caution">
    <text evidence="11">The sequence shown here is derived from an EMBL/GenBank/DDBJ whole genome shotgun (WGS) entry which is preliminary data.</text>
</comment>
<feature type="compositionally biased region" description="Basic and acidic residues" evidence="9">
    <location>
        <begin position="493"/>
        <end position="509"/>
    </location>
</feature>